<feature type="compositionally biased region" description="Low complexity" evidence="1">
    <location>
        <begin position="185"/>
        <end position="220"/>
    </location>
</feature>
<feature type="compositionally biased region" description="Polar residues" evidence="1">
    <location>
        <begin position="262"/>
        <end position="273"/>
    </location>
</feature>
<dbReference type="PANTHER" id="PTHR15204">
    <property type="entry name" value="LARGE PROLINE-RICH PROTEIN BAG6"/>
    <property type="match status" value="1"/>
</dbReference>
<feature type="compositionally biased region" description="Low complexity" evidence="1">
    <location>
        <begin position="360"/>
        <end position="372"/>
    </location>
</feature>
<feature type="domain" description="Ubiquitin-like" evidence="2">
    <location>
        <begin position="2"/>
        <end position="67"/>
    </location>
</feature>
<feature type="region of interest" description="Disordered" evidence="1">
    <location>
        <begin position="577"/>
        <end position="634"/>
    </location>
</feature>
<feature type="region of interest" description="Disordered" evidence="1">
    <location>
        <begin position="1091"/>
        <end position="1204"/>
    </location>
</feature>
<name>A0A0R3U3F4_MESCO</name>
<feature type="compositionally biased region" description="Polar residues" evidence="1">
    <location>
        <begin position="346"/>
        <end position="358"/>
    </location>
</feature>
<evidence type="ECO:0000313" key="4">
    <source>
        <dbReference type="Proteomes" id="UP000267029"/>
    </source>
</evidence>
<keyword evidence="4" id="KW-1185">Reference proteome</keyword>
<feature type="compositionally biased region" description="Low complexity" evidence="1">
    <location>
        <begin position="329"/>
        <end position="345"/>
    </location>
</feature>
<reference evidence="3 4" key="1">
    <citation type="submission" date="2018-10" db="EMBL/GenBank/DDBJ databases">
        <authorList>
            <consortium name="Pathogen Informatics"/>
        </authorList>
    </citation>
    <scope>NUCLEOTIDE SEQUENCE [LARGE SCALE GENOMIC DNA]</scope>
</reference>
<feature type="compositionally biased region" description="Basic and acidic residues" evidence="1">
    <location>
        <begin position="1111"/>
        <end position="1129"/>
    </location>
</feature>
<accession>A0A0R3U3F4</accession>
<proteinExistence type="predicted"/>
<dbReference type="EMBL" id="UXSR01000120">
    <property type="protein sequence ID" value="VDD75090.1"/>
    <property type="molecule type" value="Genomic_DNA"/>
</dbReference>
<feature type="region of interest" description="Disordered" evidence="1">
    <location>
        <begin position="405"/>
        <end position="456"/>
    </location>
</feature>
<dbReference type="InterPro" id="IPR000626">
    <property type="entry name" value="Ubiquitin-like_dom"/>
</dbReference>
<feature type="compositionally biased region" description="Low complexity" evidence="1">
    <location>
        <begin position="498"/>
        <end position="522"/>
    </location>
</feature>
<dbReference type="Proteomes" id="UP000267029">
    <property type="component" value="Unassembled WGS sequence"/>
</dbReference>
<dbReference type="InterPro" id="IPR029071">
    <property type="entry name" value="Ubiquitin-like_domsf"/>
</dbReference>
<evidence type="ECO:0000313" key="3">
    <source>
        <dbReference type="EMBL" id="VDD75090.1"/>
    </source>
</evidence>
<feature type="compositionally biased region" description="Basic and acidic residues" evidence="1">
    <location>
        <begin position="1346"/>
        <end position="1365"/>
    </location>
</feature>
<dbReference type="SUPFAM" id="SSF54236">
    <property type="entry name" value="Ubiquitin-like"/>
    <property type="match status" value="1"/>
</dbReference>
<protein>
    <recommendedName>
        <fullName evidence="2">Ubiquitin-like domain-containing protein</fullName>
    </recommendedName>
</protein>
<dbReference type="GO" id="GO:0036503">
    <property type="term" value="P:ERAD pathway"/>
    <property type="evidence" value="ECO:0007669"/>
    <property type="project" value="TreeGrafter"/>
</dbReference>
<dbReference type="Gene3D" id="3.10.20.90">
    <property type="entry name" value="Phosphatidylinositol 3-kinase Catalytic Subunit, Chain A, domain 1"/>
    <property type="match status" value="1"/>
</dbReference>
<dbReference type="GO" id="GO:0051787">
    <property type="term" value="F:misfolded protein binding"/>
    <property type="evidence" value="ECO:0007669"/>
    <property type="project" value="TreeGrafter"/>
</dbReference>
<dbReference type="GO" id="GO:0071818">
    <property type="term" value="C:BAT3 complex"/>
    <property type="evidence" value="ECO:0007669"/>
    <property type="project" value="TreeGrafter"/>
</dbReference>
<feature type="region of interest" description="Disordered" evidence="1">
    <location>
        <begin position="260"/>
        <end position="288"/>
    </location>
</feature>
<dbReference type="STRING" id="53468.A0A0R3U3F4"/>
<feature type="region of interest" description="Disordered" evidence="1">
    <location>
        <begin position="1340"/>
        <end position="1365"/>
    </location>
</feature>
<dbReference type="GO" id="GO:0031593">
    <property type="term" value="F:polyubiquitin modification-dependent protein binding"/>
    <property type="evidence" value="ECO:0007669"/>
    <property type="project" value="TreeGrafter"/>
</dbReference>
<feature type="compositionally biased region" description="Low complexity" evidence="1">
    <location>
        <begin position="80"/>
        <end position="95"/>
    </location>
</feature>
<dbReference type="OrthoDB" id="1885901at2759"/>
<evidence type="ECO:0000259" key="2">
    <source>
        <dbReference type="PROSITE" id="PS50053"/>
    </source>
</evidence>
<evidence type="ECO:0000256" key="1">
    <source>
        <dbReference type="SAM" id="MobiDB-lite"/>
    </source>
</evidence>
<dbReference type="PANTHER" id="PTHR15204:SF0">
    <property type="entry name" value="LARGE PROLINE-RICH PROTEIN BAG6"/>
    <property type="match status" value="1"/>
</dbReference>
<feature type="region of interest" description="Disordered" evidence="1">
    <location>
        <begin position="177"/>
        <end position="220"/>
    </location>
</feature>
<dbReference type="Pfam" id="PF00240">
    <property type="entry name" value="ubiquitin"/>
    <property type="match status" value="1"/>
</dbReference>
<feature type="compositionally biased region" description="Low complexity" evidence="1">
    <location>
        <begin position="605"/>
        <end position="626"/>
    </location>
</feature>
<dbReference type="PROSITE" id="PS50053">
    <property type="entry name" value="UBIQUITIN_2"/>
    <property type="match status" value="1"/>
</dbReference>
<feature type="compositionally biased region" description="Low complexity" evidence="1">
    <location>
        <begin position="1150"/>
        <end position="1164"/>
    </location>
</feature>
<feature type="region of interest" description="Disordered" evidence="1">
    <location>
        <begin position="70"/>
        <end position="98"/>
    </location>
</feature>
<feature type="compositionally biased region" description="Low complexity" evidence="1">
    <location>
        <begin position="1222"/>
        <end position="1238"/>
    </location>
</feature>
<gene>
    <name evidence="3" type="ORF">MCOS_LOCUS1093</name>
</gene>
<sequence>MFEVNVKTLDGNSKTFQIDDEDLTVAAFKQLIATEMDIPIENQRLIFQGKVLVDERKLKDCDVESKTIHLVPRPPPQLQTDTDPSTSSTPGDLPSQPFALPNMLRFQGLRQAVQNVTQGLLSSLQDLGQPSDMAMRTDNEGNIDIRLDIPFLGLRENHFRRLHRQATSLLNSLDGIARTEPSENPQPQSTSSPASTGVNDQNSATEAASNATAPATPAQSSTVTFARLADMMAEQRRLWERLQPHLDQWEAMLRSEHEAQARISSSREVNATGSDLPLTPTPMEQEPMDVSESAPHVEWSQRFFNQVSFLLHQNSHMLHLLSDFAASTARTQTPTPTAPEPQASSGPSRTATPTTITSDAPAESAAAAVPPRQAHPRRTLVVPERESPVVYAHINIEPTVVTFTRPLGNMTAERAEPTTENASGEETPRRRSQSAHQPAPLGTEDAASESRPEGAAQGAFNLPTTFVIETPADASGQDPSQPQAFSAGLLLQSMFNQATQAPRQSPQQQQQQQPQPTQPQARVVNTASSGSTTESARAPLFLPHQLFPPSRRVGRGGDVGDPFLPCNSRHFAYLATGASARHRPRSTVGPTQRRGRSAGAHVDAPRVNNRPPTTTTPVTPSSGPTSNAPPPTTTVHSVSIPLNHFGTFSSATAAAGRNLNDIANQLTQALATGMGGLVQQSQQQPQQQRHATGGSFVLGPFTWVLNHPHGGGVQVVSGPSTAPTTEPTGSSTGPAYQELTGETQLTLLPGVLMEGALRTIWSFIADLAQNQLPPETAPTVDMSAWASPSAHVVGRWSRDSPSPFLQVLLHLRESLRTSGHLSSPNPNFPISSSLDHLRQPLRRLLPANFEADRDSTRDALASAFLADCISDEACADAPERELVAWAATICENASPVDLRRSLYNFLTHRIMSQMSLWYHSPTDSAFGSLLVMSLEQSVTDLFGFMDFLAQTAANRLGLSPESGVNVGGRVDTFGHSMSLQPLLQHLQRFTVSLPEDSDDRRLMYLLRVAMVNAMSAYCSLEASRLSTYTGSDPLSLIAYRQQPTPPAPLTSTTPPPVPPVEAKLKEGGGWVLSAIRAAHLSDLAGYAFIPSPPPTPGHTDAAKPHGAHFGRNIDKNVSFHRDNRSRGMETAEDSDVSDAYLDASEDAPMASADSATSTSTALRPPAAPPLPEWPADEHPPVNPLAENPDSAWRATSVRPPPMPSSFPQEWAALVASDVERMAGASSSSQASSPAATSTESEDLEVEELTGSVCRLSDAYIAGMPTKRRRLMLEKKHTLVCPADQLFVNLLTEAVSLTQAEGTAGDAVSASASLPPQMPPPREITEAFKTYVSDRLSARLANDPDFDPVRHPAARDTFGEKRTSKK</sequence>
<organism evidence="3 4">
    <name type="scientific">Mesocestoides corti</name>
    <name type="common">Flatworm</name>
    <dbReference type="NCBI Taxonomy" id="53468"/>
    <lineage>
        <taxon>Eukaryota</taxon>
        <taxon>Metazoa</taxon>
        <taxon>Spiralia</taxon>
        <taxon>Lophotrochozoa</taxon>
        <taxon>Platyhelminthes</taxon>
        <taxon>Cestoda</taxon>
        <taxon>Eucestoda</taxon>
        <taxon>Cyclophyllidea</taxon>
        <taxon>Mesocestoididae</taxon>
        <taxon>Mesocestoides</taxon>
    </lineage>
</organism>
<feature type="region of interest" description="Disordered" evidence="1">
    <location>
        <begin position="1222"/>
        <end position="1243"/>
    </location>
</feature>
<dbReference type="SMART" id="SM00213">
    <property type="entry name" value="UBQ"/>
    <property type="match status" value="1"/>
</dbReference>
<feature type="region of interest" description="Disordered" evidence="1">
    <location>
        <begin position="498"/>
        <end position="553"/>
    </location>
</feature>
<feature type="compositionally biased region" description="Polar residues" evidence="1">
    <location>
        <begin position="523"/>
        <end position="535"/>
    </location>
</feature>
<feature type="region of interest" description="Disordered" evidence="1">
    <location>
        <begin position="329"/>
        <end position="381"/>
    </location>
</feature>